<evidence type="ECO:0000256" key="1">
    <source>
        <dbReference type="SAM" id="Phobius"/>
    </source>
</evidence>
<keyword evidence="3" id="KW-1185">Reference proteome</keyword>
<dbReference type="RefSeq" id="WP_037208775.1">
    <property type="nucleotide sequence ID" value="NZ_JACIEQ010000001.1"/>
</dbReference>
<proteinExistence type="predicted"/>
<dbReference type="Proteomes" id="UP000585681">
    <property type="component" value="Unassembled WGS sequence"/>
</dbReference>
<accession>A0A840C3E7</accession>
<evidence type="ECO:0000313" key="3">
    <source>
        <dbReference type="Proteomes" id="UP000585681"/>
    </source>
</evidence>
<feature type="transmembrane region" description="Helical" evidence="1">
    <location>
        <begin position="17"/>
        <end position="39"/>
    </location>
</feature>
<dbReference type="Pfam" id="PF17272">
    <property type="entry name" value="DUF5337"/>
    <property type="match status" value="1"/>
</dbReference>
<sequence>MPRGQDTDKDTARQGRIAALVIAGAMLLWMGAQWLGAALGLPARYAFLFDFAALAALFWALVVTYQIWRKRRDN</sequence>
<reference evidence="2" key="1">
    <citation type="submission" date="2020-08" db="EMBL/GenBank/DDBJ databases">
        <title>Genomic Encyclopedia of Type Strains, Phase IV (KMG-IV): sequencing the most valuable type-strain genomes for metagenomic binning, comparative biology and taxonomic classification.</title>
        <authorList>
            <person name="Goeker M."/>
        </authorList>
    </citation>
    <scope>NUCLEOTIDE SEQUENCE [LARGE SCALE GENOMIC DNA]</scope>
    <source>
        <strain evidence="2">DSM 105040</strain>
    </source>
</reference>
<dbReference type="EMBL" id="JACIEQ010000001">
    <property type="protein sequence ID" value="MBB4020391.1"/>
    <property type="molecule type" value="Genomic_DNA"/>
</dbReference>
<gene>
    <name evidence="2" type="ORF">GGR17_000182</name>
</gene>
<evidence type="ECO:0000313" key="2">
    <source>
        <dbReference type="EMBL" id="MBB4020391.1"/>
    </source>
</evidence>
<protein>
    <submittedName>
        <fullName evidence="2">Putative membrane protein</fullName>
    </submittedName>
</protein>
<dbReference type="InterPro" id="IPR020308">
    <property type="entry name" value="Uncharacterised_Ynq1"/>
</dbReference>
<dbReference type="AlphaFoldDB" id="A0A840C3E7"/>
<keyword evidence="1" id="KW-0812">Transmembrane</keyword>
<organism evidence="2 3">
    <name type="scientific">Actibacterium naphthalenivorans</name>
    <dbReference type="NCBI Taxonomy" id="1614693"/>
    <lineage>
        <taxon>Bacteria</taxon>
        <taxon>Pseudomonadati</taxon>
        <taxon>Pseudomonadota</taxon>
        <taxon>Alphaproteobacteria</taxon>
        <taxon>Rhodobacterales</taxon>
        <taxon>Roseobacteraceae</taxon>
        <taxon>Actibacterium</taxon>
    </lineage>
</organism>
<keyword evidence="1" id="KW-1133">Transmembrane helix</keyword>
<name>A0A840C3E7_9RHOB</name>
<keyword evidence="1" id="KW-0472">Membrane</keyword>
<comment type="caution">
    <text evidence="2">The sequence shown here is derived from an EMBL/GenBank/DDBJ whole genome shotgun (WGS) entry which is preliminary data.</text>
</comment>
<feature type="transmembrane region" description="Helical" evidence="1">
    <location>
        <begin position="45"/>
        <end position="68"/>
    </location>
</feature>